<keyword evidence="2" id="KW-1185">Reference proteome</keyword>
<proteinExistence type="predicted"/>
<accession>A0A8J3UQS3</accession>
<gene>
    <name evidence="1" type="ORF">Pph01_79480</name>
</gene>
<evidence type="ECO:0000313" key="1">
    <source>
        <dbReference type="EMBL" id="GII42945.1"/>
    </source>
</evidence>
<dbReference type="Proteomes" id="UP000622547">
    <property type="component" value="Unassembled WGS sequence"/>
</dbReference>
<name>A0A8J3UQS3_9ACTN</name>
<protein>
    <submittedName>
        <fullName evidence="1">Uncharacterized protein</fullName>
    </submittedName>
</protein>
<organism evidence="1 2">
    <name type="scientific">Planotetraspora phitsanulokensis</name>
    <dbReference type="NCBI Taxonomy" id="575192"/>
    <lineage>
        <taxon>Bacteria</taxon>
        <taxon>Bacillati</taxon>
        <taxon>Actinomycetota</taxon>
        <taxon>Actinomycetes</taxon>
        <taxon>Streptosporangiales</taxon>
        <taxon>Streptosporangiaceae</taxon>
        <taxon>Planotetraspora</taxon>
    </lineage>
</organism>
<dbReference type="EMBL" id="BOOP01000048">
    <property type="protein sequence ID" value="GII42945.1"/>
    <property type="molecule type" value="Genomic_DNA"/>
</dbReference>
<evidence type="ECO:0000313" key="2">
    <source>
        <dbReference type="Proteomes" id="UP000622547"/>
    </source>
</evidence>
<dbReference type="AlphaFoldDB" id="A0A8J3UQS3"/>
<sequence length="89" mass="9427">MTEQQQAPDWAQVEEALKAGAASLGKALERFRLTLAAQGALGLAYRGDLESLGPALARMTPEQLVEVSAAAALLGSSCDEELARRRQTT</sequence>
<reference evidence="1 2" key="1">
    <citation type="submission" date="2021-01" db="EMBL/GenBank/DDBJ databases">
        <title>Whole genome shotgun sequence of Planotetraspora phitsanulokensis NBRC 104273.</title>
        <authorList>
            <person name="Komaki H."/>
            <person name="Tamura T."/>
        </authorList>
    </citation>
    <scope>NUCLEOTIDE SEQUENCE [LARGE SCALE GENOMIC DNA]</scope>
    <source>
        <strain evidence="1 2">NBRC 104273</strain>
    </source>
</reference>
<comment type="caution">
    <text evidence="1">The sequence shown here is derived from an EMBL/GenBank/DDBJ whole genome shotgun (WGS) entry which is preliminary data.</text>
</comment>